<dbReference type="AlphaFoldDB" id="I3C3S2"/>
<evidence type="ECO:0000313" key="3">
    <source>
        <dbReference type="Proteomes" id="UP000004690"/>
    </source>
</evidence>
<dbReference type="STRING" id="926559.JoomaDRAFT_1249"/>
<dbReference type="Proteomes" id="UP000004690">
    <property type="component" value="Unassembled WGS sequence"/>
</dbReference>
<keyword evidence="3" id="KW-1185">Reference proteome</keyword>
<keyword evidence="1" id="KW-0812">Transmembrane</keyword>
<reference evidence="2 3" key="1">
    <citation type="submission" date="2012-02" db="EMBL/GenBank/DDBJ databases">
        <title>Improved High-Quality Draft genome of Joostella marina DSM 19592.</title>
        <authorList>
            <consortium name="US DOE Joint Genome Institute (JGI-PGF)"/>
            <person name="Lucas S."/>
            <person name="Copeland A."/>
            <person name="Lapidus A."/>
            <person name="Bruce D."/>
            <person name="Goodwin L."/>
            <person name="Pitluck S."/>
            <person name="Peters L."/>
            <person name="Chertkov O."/>
            <person name="Ovchinnikova G."/>
            <person name="Kyrpides N."/>
            <person name="Mavromatis K."/>
            <person name="Detter J.C."/>
            <person name="Han C."/>
            <person name="Land M."/>
            <person name="Hauser L."/>
            <person name="Markowitz V."/>
            <person name="Cheng J.-F."/>
            <person name="Hugenholtz P."/>
            <person name="Woyke T."/>
            <person name="Wu D."/>
            <person name="Tindall B."/>
            <person name="Brambilla E."/>
            <person name="Klenk H.-P."/>
            <person name="Eisen J.A."/>
        </authorList>
    </citation>
    <scope>NUCLEOTIDE SEQUENCE [LARGE SCALE GENOMIC DNA]</scope>
    <source>
        <strain evidence="2 3">DSM 19592</strain>
    </source>
</reference>
<sequence length="71" mass="8244">MWIAVITTLIFIIINFVHYIVLNGYAKKVGGKKMWKTWGGRLYFWQSSIITSTAGTLFVIFILKWANVLNF</sequence>
<dbReference type="EMBL" id="JH651379">
    <property type="protein sequence ID" value="EIJ38265.1"/>
    <property type="molecule type" value="Genomic_DNA"/>
</dbReference>
<accession>I3C3S2</accession>
<proteinExistence type="predicted"/>
<keyword evidence="1" id="KW-0472">Membrane</keyword>
<feature type="transmembrane region" description="Helical" evidence="1">
    <location>
        <begin position="6"/>
        <end position="22"/>
    </location>
</feature>
<evidence type="ECO:0000313" key="2">
    <source>
        <dbReference type="EMBL" id="EIJ38265.1"/>
    </source>
</evidence>
<evidence type="ECO:0000256" key="1">
    <source>
        <dbReference type="SAM" id="Phobius"/>
    </source>
</evidence>
<dbReference type="RefSeq" id="WP_008611426.1">
    <property type="nucleotide sequence ID" value="NZ_JH651379.1"/>
</dbReference>
<feature type="transmembrane region" description="Helical" evidence="1">
    <location>
        <begin position="42"/>
        <end position="63"/>
    </location>
</feature>
<gene>
    <name evidence="2" type="ORF">JoomaDRAFT_1249</name>
</gene>
<dbReference type="OrthoDB" id="1450918at2"/>
<organism evidence="2 3">
    <name type="scientific">Galbibacter orientalis DSM 19592</name>
    <dbReference type="NCBI Taxonomy" id="926559"/>
    <lineage>
        <taxon>Bacteria</taxon>
        <taxon>Pseudomonadati</taxon>
        <taxon>Bacteroidota</taxon>
        <taxon>Flavobacteriia</taxon>
        <taxon>Flavobacteriales</taxon>
        <taxon>Flavobacteriaceae</taxon>
        <taxon>Galbibacter</taxon>
    </lineage>
</organism>
<dbReference type="HOGENOM" id="CLU_199811_0_0_10"/>
<keyword evidence="1" id="KW-1133">Transmembrane helix</keyword>
<protein>
    <submittedName>
        <fullName evidence="2">Uncharacterized protein</fullName>
    </submittedName>
</protein>
<name>I3C3S2_9FLAO</name>